<feature type="domain" description="Alpha/beta hydrolase fold-3" evidence="4">
    <location>
        <begin position="156"/>
        <end position="397"/>
    </location>
</feature>
<dbReference type="PANTHER" id="PTHR48081">
    <property type="entry name" value="AB HYDROLASE SUPERFAMILY PROTEIN C4A8.06C"/>
    <property type="match status" value="1"/>
</dbReference>
<comment type="similarity">
    <text evidence="1">Belongs to the 'GDXG' lipolytic enzyme family.</text>
</comment>
<comment type="caution">
    <text evidence="5">The sequence shown here is derived from an EMBL/GenBank/DDBJ whole genome shotgun (WGS) entry which is preliminary data.</text>
</comment>
<name>A0AAV9NB81_9EURO</name>
<evidence type="ECO:0000313" key="5">
    <source>
        <dbReference type="EMBL" id="KAK5052040.1"/>
    </source>
</evidence>
<accession>A0AAV9NB81</accession>
<organism evidence="5 6">
    <name type="scientific">Exophiala bonariae</name>
    <dbReference type="NCBI Taxonomy" id="1690606"/>
    <lineage>
        <taxon>Eukaryota</taxon>
        <taxon>Fungi</taxon>
        <taxon>Dikarya</taxon>
        <taxon>Ascomycota</taxon>
        <taxon>Pezizomycotina</taxon>
        <taxon>Eurotiomycetes</taxon>
        <taxon>Chaetothyriomycetidae</taxon>
        <taxon>Chaetothyriales</taxon>
        <taxon>Herpotrichiellaceae</taxon>
        <taxon>Exophiala</taxon>
    </lineage>
</organism>
<feature type="active site" evidence="3">
    <location>
        <position position="237"/>
    </location>
</feature>
<proteinExistence type="inferred from homology"/>
<dbReference type="PROSITE" id="PS01173">
    <property type="entry name" value="LIPASE_GDXG_HIS"/>
    <property type="match status" value="1"/>
</dbReference>
<protein>
    <recommendedName>
        <fullName evidence="4">Alpha/beta hydrolase fold-3 domain-containing protein</fullName>
    </recommendedName>
</protein>
<dbReference type="EMBL" id="JAVRRD010000014">
    <property type="protein sequence ID" value="KAK5052040.1"/>
    <property type="molecule type" value="Genomic_DNA"/>
</dbReference>
<dbReference type="Proteomes" id="UP001358417">
    <property type="component" value="Unassembled WGS sequence"/>
</dbReference>
<evidence type="ECO:0000256" key="3">
    <source>
        <dbReference type="PROSITE-ProRule" id="PRU10038"/>
    </source>
</evidence>
<keyword evidence="2" id="KW-0378">Hydrolase</keyword>
<gene>
    <name evidence="5" type="ORF">LTR84_002844</name>
</gene>
<reference evidence="5 6" key="1">
    <citation type="submission" date="2023-08" db="EMBL/GenBank/DDBJ databases">
        <title>Black Yeasts Isolated from many extreme environments.</title>
        <authorList>
            <person name="Coleine C."/>
            <person name="Stajich J.E."/>
            <person name="Selbmann L."/>
        </authorList>
    </citation>
    <scope>NUCLEOTIDE SEQUENCE [LARGE SCALE GENOMIC DNA]</scope>
    <source>
        <strain evidence="5 6">CCFEE 5792</strain>
    </source>
</reference>
<dbReference type="Gene3D" id="3.40.50.1820">
    <property type="entry name" value="alpha/beta hydrolase"/>
    <property type="match status" value="1"/>
</dbReference>
<dbReference type="GO" id="GO:0016787">
    <property type="term" value="F:hydrolase activity"/>
    <property type="evidence" value="ECO:0007669"/>
    <property type="project" value="UniProtKB-KW"/>
</dbReference>
<dbReference type="GeneID" id="89971043"/>
<dbReference type="SUPFAM" id="SSF53474">
    <property type="entry name" value="alpha/beta-Hydrolases"/>
    <property type="match status" value="1"/>
</dbReference>
<sequence length="491" mass="53951">MDPSPKALIRLLLPRLPLIFKTALFNALSISKNSAKQNLTTEVAVVVLRSIISMRRPVRFLQRVSIKDPGIKGPIWVSKVSLPSPEDGDALRDAVCAAIAELGTGQETYTVPELATVEAEWTGYRSGVSSTEPRLEAAEDEQYRKMMKEVDSDVTILYFHGGAYFLMDPATVRDSTLRQAKLTRGRCYSVRYRLAPQYPFPAQLLDALISYLSLLSPPPGVPHGPVPAKHIVFAGDSAGANLATALLLLILTLRRMGLSTIKYHGNDVAIEVPAGVALNSPWVDISRSLPSINKNAHFDYLDPPTDTGASRHEPIPDALWPTDPPRADIFCNASMMIHPLTSPVAAAPDLWKGMPPVFMCLGNEGLEDEILILARRMHQGGGVVELVGYEGMPHCFAMMFPTSVSGSDCYKRWCEFSSNVVHGGAQSITSRASWVKAFSKPLQAIEIPIEQVSSLSDQDVADAMEKMQLHALAREKEAQQKWNERQTRARL</sequence>
<dbReference type="InterPro" id="IPR002168">
    <property type="entry name" value="Lipase_GDXG_HIS_AS"/>
</dbReference>
<dbReference type="PANTHER" id="PTHR48081:SF25">
    <property type="entry name" value="PUTATIVE (AFU_ORTHOLOGUE AFUA_3G11560)-RELATED"/>
    <property type="match status" value="1"/>
</dbReference>
<keyword evidence="6" id="KW-1185">Reference proteome</keyword>
<dbReference type="InterPro" id="IPR050300">
    <property type="entry name" value="GDXG_lipolytic_enzyme"/>
</dbReference>
<dbReference type="AlphaFoldDB" id="A0AAV9NB81"/>
<dbReference type="PROSITE" id="PS01174">
    <property type="entry name" value="LIPASE_GDXG_SER"/>
    <property type="match status" value="1"/>
</dbReference>
<dbReference type="InterPro" id="IPR033140">
    <property type="entry name" value="Lipase_GDXG_put_SER_AS"/>
</dbReference>
<dbReference type="InterPro" id="IPR013094">
    <property type="entry name" value="AB_hydrolase_3"/>
</dbReference>
<evidence type="ECO:0000259" key="4">
    <source>
        <dbReference type="Pfam" id="PF07859"/>
    </source>
</evidence>
<dbReference type="RefSeq" id="XP_064706054.1">
    <property type="nucleotide sequence ID" value="XM_064846444.1"/>
</dbReference>
<evidence type="ECO:0000256" key="2">
    <source>
        <dbReference type="ARBA" id="ARBA00022801"/>
    </source>
</evidence>
<dbReference type="Pfam" id="PF07859">
    <property type="entry name" value="Abhydrolase_3"/>
    <property type="match status" value="1"/>
</dbReference>
<evidence type="ECO:0000313" key="6">
    <source>
        <dbReference type="Proteomes" id="UP001358417"/>
    </source>
</evidence>
<evidence type="ECO:0000256" key="1">
    <source>
        <dbReference type="ARBA" id="ARBA00010515"/>
    </source>
</evidence>
<dbReference type="InterPro" id="IPR029058">
    <property type="entry name" value="AB_hydrolase_fold"/>
</dbReference>